<dbReference type="Proteomes" id="UP001223720">
    <property type="component" value="Chromosome"/>
</dbReference>
<organism evidence="2 3">
    <name type="scientific">Methylorubrum extorquens</name>
    <name type="common">Methylobacterium dichloromethanicum</name>
    <name type="synonym">Methylobacterium extorquens</name>
    <dbReference type="NCBI Taxonomy" id="408"/>
    <lineage>
        <taxon>Bacteria</taxon>
        <taxon>Pseudomonadati</taxon>
        <taxon>Pseudomonadota</taxon>
        <taxon>Alphaproteobacteria</taxon>
        <taxon>Hyphomicrobiales</taxon>
        <taxon>Methylobacteriaceae</taxon>
        <taxon>Methylorubrum</taxon>
    </lineage>
</organism>
<proteinExistence type="predicted"/>
<gene>
    <name evidence="2" type="ORF">KEC54_02450</name>
</gene>
<accession>A0AAX3WJL7</accession>
<dbReference type="GeneID" id="72988144"/>
<name>A0AAX3WJL7_METEX</name>
<dbReference type="InterPro" id="IPR054189">
    <property type="entry name" value="DUF6894"/>
</dbReference>
<dbReference type="AlphaFoldDB" id="A0AAX3WJL7"/>
<dbReference type="EMBL" id="CP073633">
    <property type="protein sequence ID" value="WHQ70517.1"/>
    <property type="molecule type" value="Genomic_DNA"/>
</dbReference>
<reference evidence="2" key="1">
    <citation type="journal article" date="2022" name="Biotechnol. Bioprocess Eng.">
        <title>Pan-genome Analysis Reveals Comparative Genomic Features of Central Metabolic Pathways in Methylorubrum extorquens.</title>
        <authorList>
            <person name="Lee G.M."/>
            <person name="Scott-Nevros Z.K."/>
            <person name="Lee S.-M."/>
            <person name="Kim D."/>
        </authorList>
    </citation>
    <scope>NUCLEOTIDE SEQUENCE</scope>
    <source>
        <strain evidence="2">ATCC 55366</strain>
    </source>
</reference>
<sequence length="77" mass="8876">MARYFFDVIDGETRIDTVGTECGSPEEARAEAIVTAGEMVRDALRHFRESSEWQMIVRDEERRPFLNLRFSAEPALP</sequence>
<evidence type="ECO:0000313" key="2">
    <source>
        <dbReference type="EMBL" id="WHQ70517.1"/>
    </source>
</evidence>
<feature type="domain" description="DUF6894" evidence="1">
    <location>
        <begin position="3"/>
        <end position="71"/>
    </location>
</feature>
<evidence type="ECO:0000313" key="3">
    <source>
        <dbReference type="Proteomes" id="UP001223720"/>
    </source>
</evidence>
<dbReference type="RefSeq" id="WP_003599774.1">
    <property type="nucleotide sequence ID" value="NZ_CP073633.1"/>
</dbReference>
<evidence type="ECO:0000259" key="1">
    <source>
        <dbReference type="Pfam" id="PF21834"/>
    </source>
</evidence>
<dbReference type="Pfam" id="PF21834">
    <property type="entry name" value="DUF6894"/>
    <property type="match status" value="1"/>
</dbReference>
<protein>
    <recommendedName>
        <fullName evidence="1">DUF6894 domain-containing protein</fullName>
    </recommendedName>
</protein>